<keyword evidence="4" id="KW-1185">Reference proteome</keyword>
<evidence type="ECO:0000313" key="3">
    <source>
        <dbReference type="EMBL" id="KAJ3491133.1"/>
    </source>
</evidence>
<accession>A0AAD5VFP9</accession>
<evidence type="ECO:0000313" key="4">
    <source>
        <dbReference type="Proteomes" id="UP001212997"/>
    </source>
</evidence>
<dbReference type="InterPro" id="IPR050645">
    <property type="entry name" value="Histidine_acid_phosphatase"/>
</dbReference>
<comment type="caution">
    <text evidence="3">The sequence shown here is derived from an EMBL/GenBank/DDBJ whole genome shotgun (WGS) entry which is preliminary data.</text>
</comment>
<dbReference type="EMBL" id="JANAWD010000017">
    <property type="protein sequence ID" value="KAJ3491133.1"/>
    <property type="molecule type" value="Genomic_DNA"/>
</dbReference>
<dbReference type="GO" id="GO:0016791">
    <property type="term" value="F:phosphatase activity"/>
    <property type="evidence" value="ECO:0007669"/>
    <property type="project" value="TreeGrafter"/>
</dbReference>
<dbReference type="Gene3D" id="3.40.50.1240">
    <property type="entry name" value="Phosphoglycerate mutase-like"/>
    <property type="match status" value="2"/>
</dbReference>
<dbReference type="SUPFAM" id="SSF53254">
    <property type="entry name" value="Phosphoglycerate mutase-like"/>
    <property type="match status" value="1"/>
</dbReference>
<keyword evidence="2" id="KW-1133">Transmembrane helix</keyword>
<organism evidence="3 4">
    <name type="scientific">Meripilus lineatus</name>
    <dbReference type="NCBI Taxonomy" id="2056292"/>
    <lineage>
        <taxon>Eukaryota</taxon>
        <taxon>Fungi</taxon>
        <taxon>Dikarya</taxon>
        <taxon>Basidiomycota</taxon>
        <taxon>Agaricomycotina</taxon>
        <taxon>Agaricomycetes</taxon>
        <taxon>Polyporales</taxon>
        <taxon>Meripilaceae</taxon>
        <taxon>Meripilus</taxon>
    </lineage>
</organism>
<dbReference type="InterPro" id="IPR029033">
    <property type="entry name" value="His_PPase_superfam"/>
</dbReference>
<dbReference type="Proteomes" id="UP001212997">
    <property type="component" value="Unassembled WGS sequence"/>
</dbReference>
<keyword evidence="2" id="KW-0812">Transmembrane</keyword>
<gene>
    <name evidence="3" type="ORF">NLI96_g917</name>
</gene>
<dbReference type="PANTHER" id="PTHR11567:SF142">
    <property type="entry name" value="PHOSPHOGLYCERATE MUTASE-LIKE PROTEIN"/>
    <property type="match status" value="1"/>
</dbReference>
<reference evidence="3" key="1">
    <citation type="submission" date="2022-07" db="EMBL/GenBank/DDBJ databases">
        <title>Genome Sequence of Physisporinus lineatus.</title>
        <authorList>
            <person name="Buettner E."/>
        </authorList>
    </citation>
    <scope>NUCLEOTIDE SEQUENCE</scope>
    <source>
        <strain evidence="3">VT162</strain>
    </source>
</reference>
<keyword evidence="2" id="KW-0472">Membrane</keyword>
<dbReference type="PANTHER" id="PTHR11567">
    <property type="entry name" value="ACID PHOSPHATASE-RELATED"/>
    <property type="match status" value="1"/>
</dbReference>
<evidence type="ECO:0000256" key="2">
    <source>
        <dbReference type="SAM" id="Phobius"/>
    </source>
</evidence>
<sequence>MASTEDTVLGIVLMARHGDREGFYQDPATYTASQTAITPLGENQEFQLGSLIRSRYLDPASPTYIRGISNSTSLLQSNQIAVRADAGDEGGVIFDSAIALLQGLFPATPLSNTRLANGTTITSPLGGYQYVAIESVEANQDVSLEGFTSCPWNIFDYMNVQSIHNETFAQNLPATFLAQARDLANYHEYGVFSDTEFGGIGNIAARTMLPSILTAFQRIANASDPLKLHYSSISYKPFVSFFNMTGVTSNGELPQAIVNYAGTVVMEVRQPASGGEPVLRFNFKNGTDDADYTAHSMKFVGWDGDGDVPLSTFLTAFEPAAINTTLQWCGICNQTVLRGCSSLLAPVPASIASVHHDRISPVGAGFLGAGLTAAVFLMAFAVLFFLGVLSFGGKKKRHAGREGSDGSESDSFNKDHKV</sequence>
<name>A0AAD5VFP9_9APHY</name>
<dbReference type="AlphaFoldDB" id="A0AAD5VFP9"/>
<proteinExistence type="predicted"/>
<evidence type="ECO:0008006" key="5">
    <source>
        <dbReference type="Google" id="ProtNLM"/>
    </source>
</evidence>
<feature type="region of interest" description="Disordered" evidence="1">
    <location>
        <begin position="398"/>
        <end position="418"/>
    </location>
</feature>
<evidence type="ECO:0000256" key="1">
    <source>
        <dbReference type="SAM" id="MobiDB-lite"/>
    </source>
</evidence>
<feature type="transmembrane region" description="Helical" evidence="2">
    <location>
        <begin position="366"/>
        <end position="391"/>
    </location>
</feature>
<protein>
    <recommendedName>
        <fullName evidence="5">Phosphoglycerate mutase-like protein</fullName>
    </recommendedName>
</protein>